<accession>A0A0D0PVW4</accession>
<gene>
    <name evidence="2" type="ORF">TR51_27330</name>
</gene>
<evidence type="ECO:0000313" key="3">
    <source>
        <dbReference type="Proteomes" id="UP000032066"/>
    </source>
</evidence>
<feature type="transmembrane region" description="Helical" evidence="1">
    <location>
        <begin position="24"/>
        <end position="40"/>
    </location>
</feature>
<dbReference type="EMBL" id="JXZB01000004">
    <property type="protein sequence ID" value="KIQ62683.1"/>
    <property type="molecule type" value="Genomic_DNA"/>
</dbReference>
<comment type="caution">
    <text evidence="2">The sequence shown here is derived from an EMBL/GenBank/DDBJ whole genome shotgun (WGS) entry which is preliminary data.</text>
</comment>
<dbReference type="Proteomes" id="UP000032066">
    <property type="component" value="Unassembled WGS sequence"/>
</dbReference>
<protein>
    <submittedName>
        <fullName evidence="2">Uncharacterized protein</fullName>
    </submittedName>
</protein>
<dbReference type="AlphaFoldDB" id="A0A0D0PVW4"/>
<dbReference type="RefSeq" id="WP_043914894.1">
    <property type="nucleotide sequence ID" value="NZ_JXZB01000004.1"/>
</dbReference>
<dbReference type="OrthoDB" id="3873112at2"/>
<name>A0A0D0PVW4_KITGR</name>
<reference evidence="2 3" key="1">
    <citation type="submission" date="2015-02" db="EMBL/GenBank/DDBJ databases">
        <title>Draft genome sequence of Kitasatospora griseola MF730-N6, a bafilomycin, terpentecin and satosporin producer.</title>
        <authorList>
            <person name="Arens J.C."/>
            <person name="Haltli B."/>
            <person name="Kerr R.G."/>
        </authorList>
    </citation>
    <scope>NUCLEOTIDE SEQUENCE [LARGE SCALE GENOMIC DNA]</scope>
    <source>
        <strain evidence="2 3">MF730-N6</strain>
    </source>
</reference>
<keyword evidence="1" id="KW-0472">Membrane</keyword>
<sequence length="65" mass="7095">MMLTIPFVAVLAAAGWLVIRHTRLRWWAVTALLLLGFYLASTPAAPLIDDTTKSGVEIVNRTGSK</sequence>
<evidence type="ECO:0000313" key="2">
    <source>
        <dbReference type="EMBL" id="KIQ62683.1"/>
    </source>
</evidence>
<evidence type="ECO:0000256" key="1">
    <source>
        <dbReference type="SAM" id="Phobius"/>
    </source>
</evidence>
<dbReference type="PATRIC" id="fig|2064.6.peg.5801"/>
<proteinExistence type="predicted"/>
<organism evidence="2 3">
    <name type="scientific">Kitasatospora griseola</name>
    <name type="common">Streptomyces griseolosporeus</name>
    <dbReference type="NCBI Taxonomy" id="2064"/>
    <lineage>
        <taxon>Bacteria</taxon>
        <taxon>Bacillati</taxon>
        <taxon>Actinomycetota</taxon>
        <taxon>Actinomycetes</taxon>
        <taxon>Kitasatosporales</taxon>
        <taxon>Streptomycetaceae</taxon>
        <taxon>Kitasatospora</taxon>
    </lineage>
</organism>
<keyword evidence="1" id="KW-1133">Transmembrane helix</keyword>
<dbReference type="STRING" id="2064.TR51_27330"/>
<keyword evidence="3" id="KW-1185">Reference proteome</keyword>
<keyword evidence="1" id="KW-0812">Transmembrane</keyword>